<dbReference type="PROSITE" id="PS00387">
    <property type="entry name" value="PPASE"/>
    <property type="match status" value="1"/>
</dbReference>
<dbReference type="RefSeq" id="WP_066700266.1">
    <property type="nucleotide sequence ID" value="NZ_AP018664.1"/>
</dbReference>
<proteinExistence type="predicted"/>
<name>A0A494WDT8_9SPHN</name>
<keyword evidence="4" id="KW-1185">Reference proteome</keyword>
<feature type="transmembrane region" description="Helical" evidence="1">
    <location>
        <begin position="134"/>
        <end position="159"/>
    </location>
</feature>
<accession>A0A494WDT8</accession>
<dbReference type="Proteomes" id="UP000279959">
    <property type="component" value="Chromosome"/>
</dbReference>
<dbReference type="GO" id="GO:0035438">
    <property type="term" value="F:cyclic-di-GMP binding"/>
    <property type="evidence" value="ECO:0007669"/>
    <property type="project" value="InterPro"/>
</dbReference>
<dbReference type="SUPFAM" id="SSF141371">
    <property type="entry name" value="PilZ domain-like"/>
    <property type="match status" value="1"/>
</dbReference>
<dbReference type="AlphaFoldDB" id="A0A494WDT8"/>
<dbReference type="Pfam" id="PF07238">
    <property type="entry name" value="PilZ"/>
    <property type="match status" value="1"/>
</dbReference>
<dbReference type="InterPro" id="IPR009875">
    <property type="entry name" value="PilZ_domain"/>
</dbReference>
<evidence type="ECO:0000259" key="2">
    <source>
        <dbReference type="Pfam" id="PF07238"/>
    </source>
</evidence>
<keyword evidence="1" id="KW-1133">Transmembrane helix</keyword>
<dbReference type="EMBL" id="AP018664">
    <property type="protein sequence ID" value="BBD98569.1"/>
    <property type="molecule type" value="Genomic_DNA"/>
</dbReference>
<protein>
    <submittedName>
        <fullName evidence="3">PilZ domain-containing protein</fullName>
    </submittedName>
</protein>
<evidence type="ECO:0000313" key="4">
    <source>
        <dbReference type="Proteomes" id="UP000279959"/>
    </source>
</evidence>
<dbReference type="KEGG" id="sami:SAMIE_1020700"/>
<evidence type="ECO:0000256" key="1">
    <source>
        <dbReference type="SAM" id="Phobius"/>
    </source>
</evidence>
<feature type="domain" description="PilZ" evidence="2">
    <location>
        <begin position="14"/>
        <end position="95"/>
    </location>
</feature>
<organism evidence="3 4">
    <name type="scientific">Sphingobium amiense</name>
    <dbReference type="NCBI Taxonomy" id="135719"/>
    <lineage>
        <taxon>Bacteria</taxon>
        <taxon>Pseudomonadati</taxon>
        <taxon>Pseudomonadota</taxon>
        <taxon>Alphaproteobacteria</taxon>
        <taxon>Sphingomonadales</taxon>
        <taxon>Sphingomonadaceae</taxon>
        <taxon>Sphingobium</taxon>
    </lineage>
</organism>
<reference evidence="3 4" key="1">
    <citation type="submission" date="2018-05" db="EMBL/GenBank/DDBJ databases">
        <title>Complete Genome Sequence of the Nonylphenol-Degrading Bacterium Sphingobium amiense DSM 16289T.</title>
        <authorList>
            <person name="Ootsuka M."/>
            <person name="Nishizawa T."/>
            <person name="Ohta H."/>
        </authorList>
    </citation>
    <scope>NUCLEOTIDE SEQUENCE [LARGE SCALE GENOMIC DNA]</scope>
    <source>
        <strain evidence="3 4">DSM 16289</strain>
    </source>
</reference>
<gene>
    <name evidence="3" type="ORF">SAMIE_1020700</name>
</gene>
<sequence>MNAPYHTVLHRFHRSSERLDVSRASTLRLDDGDPLDVLLEDVAVGGCRISGVRDLAPQEAIMIGLAGVGSRPARVVWSQGGQAGCEFDQALTFRELEETQAAGNVVTGNFATFRVQAEAALFAEQPKLSRRARLAVLAVAVIASWGIAIGLASLAMSLFA</sequence>
<keyword evidence="1" id="KW-0812">Transmembrane</keyword>
<evidence type="ECO:0000313" key="3">
    <source>
        <dbReference type="EMBL" id="BBD98569.1"/>
    </source>
</evidence>
<keyword evidence="1" id="KW-0472">Membrane</keyword>